<comment type="similarity">
    <text evidence="2">Belongs to the TspO/BZRP family.</text>
</comment>
<keyword evidence="5 6" id="KW-0472">Membrane</keyword>
<dbReference type="Pfam" id="PF03073">
    <property type="entry name" value="TspO_MBR"/>
    <property type="match status" value="1"/>
</dbReference>
<dbReference type="FunFam" id="1.20.1260.100:FF:000001">
    <property type="entry name" value="translocator protein 2"/>
    <property type="match status" value="1"/>
</dbReference>
<proteinExistence type="inferred from homology"/>
<dbReference type="InterPro" id="IPR004307">
    <property type="entry name" value="TspO_MBR"/>
</dbReference>
<accession>I1D671</accession>
<evidence type="ECO:0000256" key="1">
    <source>
        <dbReference type="ARBA" id="ARBA00004141"/>
    </source>
</evidence>
<dbReference type="AlphaFoldDB" id="I1D671"/>
<feature type="transmembrane region" description="Helical" evidence="6">
    <location>
        <begin position="126"/>
        <end position="148"/>
    </location>
</feature>
<dbReference type="InterPro" id="IPR038330">
    <property type="entry name" value="TspO/MBR-related_sf"/>
</dbReference>
<reference evidence="9" key="2">
    <citation type="submission" date="2012-01" db="EMBL/GenBank/DDBJ databases">
        <title>Noncontiguous Finished sequence of chromosome of Saccharomonospora glauca K62.</title>
        <authorList>
            <consortium name="US DOE Joint Genome Institute"/>
            <person name="Lucas S."/>
            <person name="Han J."/>
            <person name="Lapidus A."/>
            <person name="Cheng J.-F."/>
            <person name="Goodwin L."/>
            <person name="Pitluck S."/>
            <person name="Peters L."/>
            <person name="Mikhailova N."/>
            <person name="Held B."/>
            <person name="Detter J.C."/>
            <person name="Han C."/>
            <person name="Tapia R."/>
            <person name="Land M."/>
            <person name="Hauser L."/>
            <person name="Kyrpides N."/>
            <person name="Ivanova N."/>
            <person name="Pagani I."/>
            <person name="Brambilla E.-M."/>
            <person name="Klenk H.-P."/>
            <person name="Woyke T."/>
        </authorList>
    </citation>
    <scope>NUCLEOTIDE SEQUENCE [LARGE SCALE GENOMIC DNA]</scope>
    <source>
        <strain evidence="9">K62</strain>
    </source>
</reference>
<evidence type="ECO:0000256" key="3">
    <source>
        <dbReference type="ARBA" id="ARBA00022692"/>
    </source>
</evidence>
<dbReference type="Proteomes" id="UP000005087">
    <property type="component" value="Chromosome"/>
</dbReference>
<protein>
    <submittedName>
        <fullName evidence="8">Tryptophan-rich sensory protein</fullName>
    </submittedName>
</protein>
<dbReference type="RefSeq" id="WP_005466218.1">
    <property type="nucleotide sequence ID" value="NZ_CM001484.1"/>
</dbReference>
<dbReference type="HOGENOM" id="CLU_091805_2_1_11"/>
<dbReference type="eggNOG" id="COG3476">
    <property type="taxonomic scope" value="Bacteria"/>
</dbReference>
<keyword evidence="7" id="KW-0732">Signal</keyword>
<dbReference type="EMBL" id="CM001484">
    <property type="protein sequence ID" value="EIF00446.1"/>
    <property type="molecule type" value="Genomic_DNA"/>
</dbReference>
<feature type="chain" id="PRO_5039602301" evidence="7">
    <location>
        <begin position="18"/>
        <end position="163"/>
    </location>
</feature>
<evidence type="ECO:0000313" key="9">
    <source>
        <dbReference type="Proteomes" id="UP000005087"/>
    </source>
</evidence>
<keyword evidence="9" id="KW-1185">Reference proteome</keyword>
<reference evidence="8 9" key="1">
    <citation type="submission" date="2011-09" db="EMBL/GenBank/DDBJ databases">
        <authorList>
            <consortium name="US DOE Joint Genome Institute (JGI-PGF)"/>
            <person name="Lucas S."/>
            <person name="Han J."/>
            <person name="Lapidus A."/>
            <person name="Cheng J.-F."/>
            <person name="Goodwin L."/>
            <person name="Pitluck S."/>
            <person name="Peters L."/>
            <person name="Land M.L."/>
            <person name="Hauser L."/>
            <person name="Brambilla E."/>
            <person name="Klenk H.-P."/>
            <person name="Woyke T.J."/>
        </authorList>
    </citation>
    <scope>NUCLEOTIDE SEQUENCE [LARGE SCALE GENOMIC DNA]</scope>
    <source>
        <strain evidence="8 9">K62</strain>
    </source>
</reference>
<dbReference type="OrthoDB" id="9795496at2"/>
<evidence type="ECO:0000256" key="6">
    <source>
        <dbReference type="SAM" id="Phobius"/>
    </source>
</evidence>
<feature type="signal peptide" evidence="7">
    <location>
        <begin position="1"/>
        <end position="17"/>
    </location>
</feature>
<sequence>MRSSGNGLVFAAGSALAAAALGSLGSAKAPKVYRQLDKPRWAPPAGVFGPVWSVLYAAIGVAGWRLWRKRAGRTTLGLHLGQLALNAAWPSAFFVARDRTLSLAVVAALDATIAAELATAARRDPVAAGLLAPYLAWSLYATALTAAIRDPKSTSLVRRWLRR</sequence>
<name>I1D671_9PSEU</name>
<evidence type="ECO:0000256" key="4">
    <source>
        <dbReference type="ARBA" id="ARBA00022989"/>
    </source>
</evidence>
<gene>
    <name evidence="8" type="ORF">SacglDRAFT_03587</name>
</gene>
<evidence type="ECO:0000256" key="7">
    <source>
        <dbReference type="SAM" id="SignalP"/>
    </source>
</evidence>
<dbReference type="PANTHER" id="PTHR10057:SF0">
    <property type="entry name" value="TRANSLOCATOR PROTEIN"/>
    <property type="match status" value="1"/>
</dbReference>
<evidence type="ECO:0000313" key="8">
    <source>
        <dbReference type="EMBL" id="EIF00446.1"/>
    </source>
</evidence>
<keyword evidence="4 6" id="KW-1133">Transmembrane helix</keyword>
<dbReference type="CDD" id="cd15904">
    <property type="entry name" value="TSPO_MBR"/>
    <property type="match status" value="1"/>
</dbReference>
<dbReference type="Gene3D" id="1.20.1260.100">
    <property type="entry name" value="TspO/MBR protein"/>
    <property type="match status" value="1"/>
</dbReference>
<dbReference type="PANTHER" id="PTHR10057">
    <property type="entry name" value="PERIPHERAL-TYPE BENZODIAZEPINE RECEPTOR"/>
    <property type="match status" value="1"/>
</dbReference>
<keyword evidence="3 6" id="KW-0812">Transmembrane</keyword>
<evidence type="ECO:0000256" key="5">
    <source>
        <dbReference type="ARBA" id="ARBA00023136"/>
    </source>
</evidence>
<dbReference type="STRING" id="928724.SacglDRAFT_03587"/>
<dbReference type="GO" id="GO:0033013">
    <property type="term" value="P:tetrapyrrole metabolic process"/>
    <property type="evidence" value="ECO:0007669"/>
    <property type="project" value="UniProtKB-ARBA"/>
</dbReference>
<dbReference type="PIRSF" id="PIRSF005859">
    <property type="entry name" value="PBR"/>
    <property type="match status" value="1"/>
</dbReference>
<comment type="subcellular location">
    <subcellularLocation>
        <location evidence="1">Membrane</location>
        <topology evidence="1">Multi-pass membrane protein</topology>
    </subcellularLocation>
</comment>
<organism evidence="8 9">
    <name type="scientific">Saccharomonospora glauca K62</name>
    <dbReference type="NCBI Taxonomy" id="928724"/>
    <lineage>
        <taxon>Bacteria</taxon>
        <taxon>Bacillati</taxon>
        <taxon>Actinomycetota</taxon>
        <taxon>Actinomycetes</taxon>
        <taxon>Pseudonocardiales</taxon>
        <taxon>Pseudonocardiaceae</taxon>
        <taxon>Saccharomonospora</taxon>
    </lineage>
</organism>
<evidence type="ECO:0000256" key="2">
    <source>
        <dbReference type="ARBA" id="ARBA00007524"/>
    </source>
</evidence>
<dbReference type="GO" id="GO:0016020">
    <property type="term" value="C:membrane"/>
    <property type="evidence" value="ECO:0007669"/>
    <property type="project" value="UniProtKB-SubCell"/>
</dbReference>
<feature type="transmembrane region" description="Helical" evidence="6">
    <location>
        <begin position="43"/>
        <end position="64"/>
    </location>
</feature>